<organism evidence="3 4">
    <name type="scientific">Rhizocola hellebori</name>
    <dbReference type="NCBI Taxonomy" id="1392758"/>
    <lineage>
        <taxon>Bacteria</taxon>
        <taxon>Bacillati</taxon>
        <taxon>Actinomycetota</taxon>
        <taxon>Actinomycetes</taxon>
        <taxon>Micromonosporales</taxon>
        <taxon>Micromonosporaceae</taxon>
        <taxon>Rhizocola</taxon>
    </lineage>
</organism>
<feature type="transmembrane region" description="Helical" evidence="2">
    <location>
        <begin position="80"/>
        <end position="104"/>
    </location>
</feature>
<proteinExistence type="predicted"/>
<feature type="compositionally biased region" description="Low complexity" evidence="1">
    <location>
        <begin position="29"/>
        <end position="39"/>
    </location>
</feature>
<keyword evidence="2" id="KW-0472">Membrane</keyword>
<evidence type="ECO:0008006" key="5">
    <source>
        <dbReference type="Google" id="ProtNLM"/>
    </source>
</evidence>
<feature type="compositionally biased region" description="Pro residues" evidence="1">
    <location>
        <begin position="40"/>
        <end position="68"/>
    </location>
</feature>
<protein>
    <recommendedName>
        <fullName evidence="5">DUF4878 domain-containing protein</fullName>
    </recommendedName>
</protein>
<reference evidence="3" key="1">
    <citation type="submission" date="2021-01" db="EMBL/GenBank/DDBJ databases">
        <title>Whole genome shotgun sequence of Rhizocola hellebori NBRC 109834.</title>
        <authorList>
            <person name="Komaki H."/>
            <person name="Tamura T."/>
        </authorList>
    </citation>
    <scope>NUCLEOTIDE SEQUENCE</scope>
    <source>
        <strain evidence="3">NBRC 109834</strain>
    </source>
</reference>
<keyword evidence="4" id="KW-1185">Reference proteome</keyword>
<name>A0A8J3Q7K1_9ACTN</name>
<feature type="region of interest" description="Disordered" evidence="1">
    <location>
        <begin position="1"/>
        <end position="68"/>
    </location>
</feature>
<keyword evidence="2" id="KW-1133">Transmembrane helix</keyword>
<dbReference type="Gene3D" id="3.10.450.50">
    <property type="match status" value="1"/>
</dbReference>
<dbReference type="Proteomes" id="UP000612899">
    <property type="component" value="Unassembled WGS sequence"/>
</dbReference>
<evidence type="ECO:0000256" key="1">
    <source>
        <dbReference type="SAM" id="MobiDB-lite"/>
    </source>
</evidence>
<keyword evidence="2" id="KW-0812">Transmembrane</keyword>
<dbReference type="AlphaFoldDB" id="A0A8J3Q7K1"/>
<sequence length="213" mass="22187">MARPPAGPSPDETVAVPPVAAPHPDEPYMAASAPDQPMAASPPPMAGPPPGAPPVGPPPMAAPPPYVPQPPQQKSNWWKILIAIGAVVAVLCCAGAVGLGIWGYNKVKDVAGPAQDAANAYLDDVQAGNYGAAYNLLCASAKRQITQQQFAQAQSMLPKITKHEITGFNVNSVNGKSSATVNVRLERELVGETNQTIQLVKEDGDWKVCQVGV</sequence>
<evidence type="ECO:0000256" key="2">
    <source>
        <dbReference type="SAM" id="Phobius"/>
    </source>
</evidence>
<comment type="caution">
    <text evidence="3">The sequence shown here is derived from an EMBL/GenBank/DDBJ whole genome shotgun (WGS) entry which is preliminary data.</text>
</comment>
<dbReference type="EMBL" id="BONY01000017">
    <property type="protein sequence ID" value="GIH05280.1"/>
    <property type="molecule type" value="Genomic_DNA"/>
</dbReference>
<accession>A0A8J3Q7K1</accession>
<gene>
    <name evidence="3" type="ORF">Rhe02_33470</name>
</gene>
<evidence type="ECO:0000313" key="4">
    <source>
        <dbReference type="Proteomes" id="UP000612899"/>
    </source>
</evidence>
<evidence type="ECO:0000313" key="3">
    <source>
        <dbReference type="EMBL" id="GIH05280.1"/>
    </source>
</evidence>